<dbReference type="Proteomes" id="UP000050416">
    <property type="component" value="Unassembled WGS sequence"/>
</dbReference>
<evidence type="ECO:0000259" key="2">
    <source>
        <dbReference type="Pfam" id="PF13439"/>
    </source>
</evidence>
<reference evidence="3 4" key="1">
    <citation type="submission" date="2015-09" db="EMBL/GenBank/DDBJ databases">
        <title>Identification and resolution of microdiversity through metagenomic sequencing of parallel consortia.</title>
        <authorList>
            <person name="Nelson W.C."/>
            <person name="Romine M.F."/>
            <person name="Lindemann S.R."/>
        </authorList>
    </citation>
    <scope>NUCLEOTIDE SEQUENCE [LARGE SCALE GENOMIC DNA]</scope>
    <source>
        <strain evidence="3">HL-55</strain>
    </source>
</reference>
<organism evidence="3 4">
    <name type="scientific">Marinobacter excellens HL-55</name>
    <dbReference type="NCBI Taxonomy" id="1305731"/>
    <lineage>
        <taxon>Bacteria</taxon>
        <taxon>Pseudomonadati</taxon>
        <taxon>Pseudomonadota</taxon>
        <taxon>Gammaproteobacteria</taxon>
        <taxon>Pseudomonadales</taxon>
        <taxon>Marinobacteraceae</taxon>
        <taxon>Marinobacter</taxon>
    </lineage>
</organism>
<keyword evidence="3" id="KW-0808">Transferase</keyword>
<name>A0A0P7Z0T3_9GAMM</name>
<dbReference type="Gene3D" id="3.40.50.2000">
    <property type="entry name" value="Glycogen Phosphorylase B"/>
    <property type="match status" value="2"/>
</dbReference>
<dbReference type="Pfam" id="PF00534">
    <property type="entry name" value="Glycos_transf_1"/>
    <property type="match status" value="1"/>
</dbReference>
<dbReference type="GO" id="GO:0016757">
    <property type="term" value="F:glycosyltransferase activity"/>
    <property type="evidence" value="ECO:0007669"/>
    <property type="project" value="InterPro"/>
</dbReference>
<dbReference type="PATRIC" id="fig|1305731.5.peg.965"/>
<evidence type="ECO:0000313" key="3">
    <source>
        <dbReference type="EMBL" id="KPQ27982.1"/>
    </source>
</evidence>
<gene>
    <name evidence="3" type="ORF">HLUCCX14_12460</name>
</gene>
<dbReference type="InterPro" id="IPR001296">
    <property type="entry name" value="Glyco_trans_1"/>
</dbReference>
<evidence type="ECO:0000259" key="1">
    <source>
        <dbReference type="Pfam" id="PF00534"/>
    </source>
</evidence>
<dbReference type="STRING" id="1305731.GCA_000934705_02343"/>
<dbReference type="InterPro" id="IPR028098">
    <property type="entry name" value="Glyco_trans_4-like_N"/>
</dbReference>
<feature type="domain" description="Glycosyltransferase subfamily 4-like N-terminal" evidence="2">
    <location>
        <begin position="13"/>
        <end position="165"/>
    </location>
</feature>
<dbReference type="EMBL" id="LJZQ01000020">
    <property type="protein sequence ID" value="KPQ27982.1"/>
    <property type="molecule type" value="Genomic_DNA"/>
</dbReference>
<dbReference type="CDD" id="cd03819">
    <property type="entry name" value="GT4_WavL-like"/>
    <property type="match status" value="1"/>
</dbReference>
<accession>A0A0P7Z0T3</accession>
<evidence type="ECO:0000313" key="4">
    <source>
        <dbReference type="Proteomes" id="UP000050416"/>
    </source>
</evidence>
<dbReference type="SUPFAM" id="SSF53756">
    <property type="entry name" value="UDP-Glycosyltransferase/glycogen phosphorylase"/>
    <property type="match status" value="1"/>
</dbReference>
<proteinExistence type="predicted"/>
<sequence>MRILQALPALYSGGVERGTVEFAAELVKRGHDSFVVSNGGPMAEQVRGQGSTHIHMPIHRKTPASFGQILPMRRLLQELKPDIVHVRSRMPAWIINLALKTLPADQRPAVVSTFHGMYSVNPYSAIMAKANHVIAVSNCVRDYVLEHFKVPEDRLTVIQRGVDIDAFRHRTINDQWLDILLSRFPQLAGKKIIMMPGRISRWKGQLDFLEAMARIVRQRPDCHGIIVGGAEPGKEHFLQELERERSRQGLTDKVTFLGQRNDMTNLYLFADVVCHMSTKPEPFGRTVTEALASGTPVVAYNRGGAAETLQACFRDGLVTPDDSGAFASTVLAMLNRSRPEIELPERFLLKAQTEGTLAVYDKVLCQNGRQPG</sequence>
<feature type="domain" description="Glycosyl transferase family 1" evidence="1">
    <location>
        <begin position="189"/>
        <end position="345"/>
    </location>
</feature>
<protein>
    <submittedName>
        <fullName evidence="3">Glycosyltransferase</fullName>
    </submittedName>
</protein>
<dbReference type="PANTHER" id="PTHR12526:SF638">
    <property type="entry name" value="SPORE COAT PROTEIN SA"/>
    <property type="match status" value="1"/>
</dbReference>
<dbReference type="OrthoDB" id="8523124at2"/>
<dbReference type="Pfam" id="PF13439">
    <property type="entry name" value="Glyco_transf_4"/>
    <property type="match status" value="1"/>
</dbReference>
<dbReference type="PANTHER" id="PTHR12526">
    <property type="entry name" value="GLYCOSYLTRANSFERASE"/>
    <property type="match status" value="1"/>
</dbReference>
<comment type="caution">
    <text evidence="3">The sequence shown here is derived from an EMBL/GenBank/DDBJ whole genome shotgun (WGS) entry which is preliminary data.</text>
</comment>
<dbReference type="AlphaFoldDB" id="A0A0P7Z0T3"/>
<dbReference type="GO" id="GO:1901135">
    <property type="term" value="P:carbohydrate derivative metabolic process"/>
    <property type="evidence" value="ECO:0007669"/>
    <property type="project" value="UniProtKB-ARBA"/>
</dbReference>